<proteinExistence type="predicted"/>
<evidence type="ECO:0000256" key="1">
    <source>
        <dbReference type="SAM" id="MobiDB-lite"/>
    </source>
</evidence>
<protein>
    <recommendedName>
        <fullName evidence="3">Protein kinase domain-containing protein</fullName>
    </recommendedName>
</protein>
<dbReference type="EMBL" id="MN740360">
    <property type="protein sequence ID" value="QHU02505.1"/>
    <property type="molecule type" value="Genomic_DNA"/>
</dbReference>
<reference evidence="2" key="1">
    <citation type="journal article" date="2020" name="Nature">
        <title>Giant virus diversity and host interactions through global metagenomics.</title>
        <authorList>
            <person name="Schulz F."/>
            <person name="Roux S."/>
            <person name="Paez-Espino D."/>
            <person name="Jungbluth S."/>
            <person name="Walsh D.A."/>
            <person name="Denef V.J."/>
            <person name="McMahon K.D."/>
            <person name="Konstantinidis K.T."/>
            <person name="Eloe-Fadrosh E.A."/>
            <person name="Kyrpides N.C."/>
            <person name="Woyke T."/>
        </authorList>
    </citation>
    <scope>NUCLEOTIDE SEQUENCE</scope>
    <source>
        <strain evidence="2">GVMAG-M-3300025880-76</strain>
    </source>
</reference>
<evidence type="ECO:0000313" key="2">
    <source>
        <dbReference type="EMBL" id="QHU02505.1"/>
    </source>
</evidence>
<dbReference type="AlphaFoldDB" id="A0A6C0J9N9"/>
<feature type="compositionally biased region" description="Basic residues" evidence="1">
    <location>
        <begin position="1"/>
        <end position="20"/>
    </location>
</feature>
<sequence length="364" mass="41483">MPKTKKKHKRKTNGKTKKYRGGGGDGIYGTLIYYLDNIKQRENNTCSTDSSDNALNTCTIPNSKSDQIIRVCKNSVFKGPKPGYKHNIKVYDNFIRVDPHTMNLLVQDAIKKQLPTEPIEHFNNVCPMEGYSYALEGKAYKLDMSQNSTGSNSVAHSVEDYIKMINNNVMTIDSNEPDMTTQYARQIIGWIESICNSLDILFEQLQFHHCDPKAAQLFLDGNKVIVGDLDKVTFTLKIDDKYYRMCLGSTLNRTAAYVQGSIPEKMRYETYPRQTNTFEKASFVASILLLLDNNIRMLVIENIRSNEKLSYLIDFILEDKLSVYANRPFSKKTGHRIASECVNMQRKPLKSEFVISTSNTANNN</sequence>
<evidence type="ECO:0008006" key="3">
    <source>
        <dbReference type="Google" id="ProtNLM"/>
    </source>
</evidence>
<organism evidence="2">
    <name type="scientific">viral metagenome</name>
    <dbReference type="NCBI Taxonomy" id="1070528"/>
    <lineage>
        <taxon>unclassified sequences</taxon>
        <taxon>metagenomes</taxon>
        <taxon>organismal metagenomes</taxon>
    </lineage>
</organism>
<accession>A0A6C0J9N9</accession>
<name>A0A6C0J9N9_9ZZZZ</name>
<feature type="region of interest" description="Disordered" evidence="1">
    <location>
        <begin position="1"/>
        <end position="21"/>
    </location>
</feature>